<evidence type="ECO:0008006" key="3">
    <source>
        <dbReference type="Google" id="ProtNLM"/>
    </source>
</evidence>
<protein>
    <recommendedName>
        <fullName evidence="3">TTF-type domain-containing protein</fullName>
    </recommendedName>
</protein>
<evidence type="ECO:0000256" key="1">
    <source>
        <dbReference type="SAM" id="MobiDB-lite"/>
    </source>
</evidence>
<name>A0A5B7BMF7_DAVIN</name>
<proteinExistence type="predicted"/>
<sequence>MDKFLKRKSTLEQPSPTQESDDRGDGMQHCSKQSRIEINLENLPADPGLRIKILNYHTNDRDEIRRAYFQKGPCQPREHNFPQRKFGKALRRFNTAWFNEFGNWLEYSIEKDVVFCLCCL</sequence>
<organism evidence="2">
    <name type="scientific">Davidia involucrata</name>
    <name type="common">Dove tree</name>
    <dbReference type="NCBI Taxonomy" id="16924"/>
    <lineage>
        <taxon>Eukaryota</taxon>
        <taxon>Viridiplantae</taxon>
        <taxon>Streptophyta</taxon>
        <taxon>Embryophyta</taxon>
        <taxon>Tracheophyta</taxon>
        <taxon>Spermatophyta</taxon>
        <taxon>Magnoliopsida</taxon>
        <taxon>eudicotyledons</taxon>
        <taxon>Gunneridae</taxon>
        <taxon>Pentapetalae</taxon>
        <taxon>asterids</taxon>
        <taxon>Cornales</taxon>
        <taxon>Nyssaceae</taxon>
        <taxon>Davidia</taxon>
    </lineage>
</organism>
<dbReference type="AlphaFoldDB" id="A0A5B7BMF7"/>
<gene>
    <name evidence="2" type="ORF">Din_037744</name>
</gene>
<feature type="region of interest" description="Disordered" evidence="1">
    <location>
        <begin position="1"/>
        <end position="28"/>
    </location>
</feature>
<evidence type="ECO:0000313" key="2">
    <source>
        <dbReference type="EMBL" id="MPA68303.1"/>
    </source>
</evidence>
<dbReference type="EMBL" id="GHES01037744">
    <property type="protein sequence ID" value="MPA68303.1"/>
    <property type="molecule type" value="Transcribed_RNA"/>
</dbReference>
<reference evidence="2" key="1">
    <citation type="submission" date="2019-08" db="EMBL/GenBank/DDBJ databases">
        <title>Reference gene set and small RNA set construction with multiple tissues from Davidia involucrata Baill.</title>
        <authorList>
            <person name="Yang H."/>
            <person name="Zhou C."/>
            <person name="Li G."/>
            <person name="Wang J."/>
            <person name="Gao P."/>
            <person name="Wang M."/>
            <person name="Wang R."/>
            <person name="Zhao Y."/>
        </authorList>
    </citation>
    <scope>NUCLEOTIDE SEQUENCE</scope>
    <source>
        <tissue evidence="2">Mixed with DoveR01_LX</tissue>
    </source>
</reference>
<accession>A0A5B7BMF7</accession>